<dbReference type="PANTHER" id="PTHR10457:SF7">
    <property type="entry name" value="GALACTOKINASE-RELATED"/>
    <property type="match status" value="1"/>
</dbReference>
<name>A0ABZ1RVP1_9ACTN</name>
<evidence type="ECO:0000256" key="6">
    <source>
        <dbReference type="ARBA" id="ARBA00023144"/>
    </source>
</evidence>
<keyword evidence="4" id="KW-0418">Kinase</keyword>
<dbReference type="Pfam" id="PF08544">
    <property type="entry name" value="GHMP_kinases_C"/>
    <property type="match status" value="1"/>
</dbReference>
<dbReference type="InterPro" id="IPR019539">
    <property type="entry name" value="GalKase_N"/>
</dbReference>
<dbReference type="Pfam" id="PF10509">
    <property type="entry name" value="GalKase_gal_bdg"/>
    <property type="match status" value="1"/>
</dbReference>
<dbReference type="PIRSF" id="PIRSF000530">
    <property type="entry name" value="Galactokinase"/>
    <property type="match status" value="1"/>
</dbReference>
<accession>A0ABZ1RVP1</accession>
<keyword evidence="2 11" id="KW-0808">Transferase</keyword>
<keyword evidence="5" id="KW-0067">ATP-binding</keyword>
<dbReference type="Gene3D" id="3.30.230.10">
    <property type="match status" value="1"/>
</dbReference>
<dbReference type="GO" id="GO:0004335">
    <property type="term" value="F:galactokinase activity"/>
    <property type="evidence" value="ECO:0007669"/>
    <property type="project" value="UniProtKB-EC"/>
</dbReference>
<evidence type="ECO:0000256" key="1">
    <source>
        <dbReference type="ARBA" id="ARBA00006566"/>
    </source>
</evidence>
<evidence type="ECO:0000313" key="11">
    <source>
        <dbReference type="EMBL" id="WUO50180.1"/>
    </source>
</evidence>
<dbReference type="InterPro" id="IPR013750">
    <property type="entry name" value="GHMP_kinase_C_dom"/>
</dbReference>
<dbReference type="SUPFAM" id="SSF54211">
    <property type="entry name" value="Ribosomal protein S5 domain 2-like"/>
    <property type="match status" value="1"/>
</dbReference>
<dbReference type="RefSeq" id="WP_328777083.1">
    <property type="nucleotide sequence ID" value="NZ_CP108057.1"/>
</dbReference>
<dbReference type="InterPro" id="IPR000705">
    <property type="entry name" value="Galactokinase"/>
</dbReference>
<dbReference type="EMBL" id="CP108057">
    <property type="protein sequence ID" value="WUO50180.1"/>
    <property type="molecule type" value="Genomic_DNA"/>
</dbReference>
<dbReference type="InterPro" id="IPR006203">
    <property type="entry name" value="GHMP_knse_ATP-bd_CS"/>
</dbReference>
<dbReference type="NCBIfam" id="TIGR00131">
    <property type="entry name" value="gal_kin"/>
    <property type="match status" value="1"/>
</dbReference>
<dbReference type="PANTHER" id="PTHR10457">
    <property type="entry name" value="MEVALONATE KINASE/GALACTOKINASE"/>
    <property type="match status" value="1"/>
</dbReference>
<feature type="domain" description="GHMP kinase C-terminal" evidence="9">
    <location>
        <begin position="281"/>
        <end position="359"/>
    </location>
</feature>
<dbReference type="PROSITE" id="PS00627">
    <property type="entry name" value="GHMP_KINASES_ATP"/>
    <property type="match status" value="1"/>
</dbReference>
<proteinExistence type="inferred from homology"/>
<evidence type="ECO:0000256" key="2">
    <source>
        <dbReference type="ARBA" id="ARBA00022679"/>
    </source>
</evidence>
<dbReference type="InterPro" id="IPR014721">
    <property type="entry name" value="Ribsml_uS5_D2-typ_fold_subgr"/>
</dbReference>
<keyword evidence="12" id="KW-1185">Reference proteome</keyword>
<evidence type="ECO:0000259" key="8">
    <source>
        <dbReference type="Pfam" id="PF00288"/>
    </source>
</evidence>
<dbReference type="PRINTS" id="PR00473">
    <property type="entry name" value="GALCTOKINASE"/>
</dbReference>
<dbReference type="InterPro" id="IPR006204">
    <property type="entry name" value="GHMP_kinase_N_dom"/>
</dbReference>
<dbReference type="InterPro" id="IPR036554">
    <property type="entry name" value="GHMP_kinase_C_sf"/>
</dbReference>
<organism evidence="11 12">
    <name type="scientific">Streptomyces goshikiensis</name>
    <dbReference type="NCBI Taxonomy" id="1942"/>
    <lineage>
        <taxon>Bacteria</taxon>
        <taxon>Bacillati</taxon>
        <taxon>Actinomycetota</taxon>
        <taxon>Actinomycetes</taxon>
        <taxon>Kitasatosporales</taxon>
        <taxon>Streptomycetaceae</taxon>
        <taxon>Streptomyces</taxon>
    </lineage>
</organism>
<dbReference type="InterPro" id="IPR006206">
    <property type="entry name" value="Mevalonate/galactokinase"/>
</dbReference>
<dbReference type="PRINTS" id="PR00959">
    <property type="entry name" value="MEVGALKINASE"/>
</dbReference>
<evidence type="ECO:0000259" key="10">
    <source>
        <dbReference type="Pfam" id="PF10509"/>
    </source>
</evidence>
<feature type="domain" description="GHMP kinase N-terminal" evidence="8">
    <location>
        <begin position="95"/>
        <end position="180"/>
    </location>
</feature>
<evidence type="ECO:0000256" key="5">
    <source>
        <dbReference type="ARBA" id="ARBA00022840"/>
    </source>
</evidence>
<protein>
    <recommendedName>
        <fullName evidence="7">Galactokinase</fullName>
        <ecNumber evidence="7">2.7.1.6</ecNumber>
    </recommendedName>
</protein>
<gene>
    <name evidence="11" type="primary">galK</name>
    <name evidence="11" type="ORF">OHU17_32495</name>
</gene>
<keyword evidence="3" id="KW-0547">Nucleotide-binding</keyword>
<dbReference type="EC" id="2.7.1.6" evidence="7"/>
<dbReference type="Proteomes" id="UP001432075">
    <property type="component" value="Chromosome"/>
</dbReference>
<dbReference type="SUPFAM" id="SSF55060">
    <property type="entry name" value="GHMP Kinase, C-terminal domain"/>
    <property type="match status" value="1"/>
</dbReference>
<sequence length="379" mass="38773">MGEYEGAAAFARHFGGAAEGVWSAPGRVNFIGEHTDYNDGFVLPIALPHRTRVHARRRADDALHLVSTAAPAPASYDLTALRPGAAGAPGGWSAYAAGVAWALRGAGHRVGGAELLIDGDVPPGAGLSSSAALECAVATALRALYGIALTAPETALLAQRAENAFVGVPCGVMDQMASMCCTPGHALFLDTRSLALAQEPLDLAAAGLRLLVIDTGTKHALADGEYAARRRECELAAVLIGVDALRDIESVAQLNVLHDPVLRARARHVVTENARVLRTVRLLRSHRLRETGPLLTASHLSLRDDFAVSCPELDLAVEAALAAGALGARMTGGGFGGSAIALVEAAGAGAVSAAVLRAFAAAGFGAPRLFEAVPSAGAS</sequence>
<evidence type="ECO:0000256" key="3">
    <source>
        <dbReference type="ARBA" id="ARBA00022741"/>
    </source>
</evidence>
<dbReference type="Gene3D" id="3.30.70.890">
    <property type="entry name" value="GHMP kinase, C-terminal domain"/>
    <property type="match status" value="1"/>
</dbReference>
<dbReference type="Pfam" id="PF00288">
    <property type="entry name" value="GHMP_kinases_N"/>
    <property type="match status" value="1"/>
</dbReference>
<reference evidence="11" key="1">
    <citation type="submission" date="2022-10" db="EMBL/GenBank/DDBJ databases">
        <title>The complete genomes of actinobacterial strains from the NBC collection.</title>
        <authorList>
            <person name="Joergensen T.S."/>
            <person name="Alvarez Arevalo M."/>
            <person name="Sterndorff E.B."/>
            <person name="Faurdal D."/>
            <person name="Vuksanovic O."/>
            <person name="Mourched A.-S."/>
            <person name="Charusanti P."/>
            <person name="Shaw S."/>
            <person name="Blin K."/>
            <person name="Weber T."/>
        </authorList>
    </citation>
    <scope>NUCLEOTIDE SEQUENCE</scope>
    <source>
        <strain evidence="11">NBC_00283</strain>
    </source>
</reference>
<keyword evidence="6" id="KW-0299">Galactose metabolism</keyword>
<evidence type="ECO:0000313" key="12">
    <source>
        <dbReference type="Proteomes" id="UP001432075"/>
    </source>
</evidence>
<evidence type="ECO:0000256" key="7">
    <source>
        <dbReference type="NCBIfam" id="TIGR00131"/>
    </source>
</evidence>
<dbReference type="InterPro" id="IPR020568">
    <property type="entry name" value="Ribosomal_Su5_D2-typ_SF"/>
</dbReference>
<feature type="domain" description="Galactokinase N-terminal" evidence="10">
    <location>
        <begin position="9"/>
        <end position="57"/>
    </location>
</feature>
<evidence type="ECO:0000256" key="4">
    <source>
        <dbReference type="ARBA" id="ARBA00022777"/>
    </source>
</evidence>
<evidence type="ECO:0000259" key="9">
    <source>
        <dbReference type="Pfam" id="PF08544"/>
    </source>
</evidence>
<comment type="similarity">
    <text evidence="1">Belongs to the GHMP kinase family. GalK subfamily.</text>
</comment>
<keyword evidence="6" id="KW-0119">Carbohydrate metabolism</keyword>